<accession>A0ACB7C917</accession>
<keyword evidence="2" id="KW-1185">Reference proteome</keyword>
<dbReference type="Proteomes" id="UP000768646">
    <property type="component" value="Unassembled WGS sequence"/>
</dbReference>
<dbReference type="EMBL" id="JABTEG010000012">
    <property type="protein sequence ID" value="KAG4304041.1"/>
    <property type="molecule type" value="Genomic_DNA"/>
</dbReference>
<evidence type="ECO:0000313" key="2">
    <source>
        <dbReference type="Proteomes" id="UP000768646"/>
    </source>
</evidence>
<proteinExistence type="predicted"/>
<protein>
    <submittedName>
        <fullName evidence="1">Uncharacterized protein</fullName>
    </submittedName>
</protein>
<evidence type="ECO:0000313" key="1">
    <source>
        <dbReference type="EMBL" id="KAG4304041.1"/>
    </source>
</evidence>
<gene>
    <name evidence="1" type="ORF">PORY_002564</name>
</gene>
<reference evidence="1 2" key="1">
    <citation type="journal article" date="2021" name="Commun. Biol.">
        <title>Genomic insights into the host specific adaptation of the Pneumocystis genus.</title>
        <authorList>
            <person name="Cisse O.H."/>
            <person name="Ma L."/>
            <person name="Dekker J.P."/>
            <person name="Khil P.P."/>
            <person name="Youn J.-H."/>
            <person name="Brenchley J.M."/>
            <person name="Blair R."/>
            <person name="Pahar B."/>
            <person name="Chabe M."/>
            <person name="Van Rompay K.K.A."/>
            <person name="Keesler R."/>
            <person name="Sukura A."/>
            <person name="Hirsch V."/>
            <person name="Kutty G."/>
            <person name="Liu Y."/>
            <person name="Peng L."/>
            <person name="Chen J."/>
            <person name="Song J."/>
            <person name="Weissenbacher-Lang C."/>
            <person name="Xu J."/>
            <person name="Upham N.S."/>
            <person name="Stajich J.E."/>
            <person name="Cuomo C.A."/>
            <person name="Cushion M.T."/>
            <person name="Kovacs J.A."/>
        </authorList>
    </citation>
    <scope>NUCLEOTIDE SEQUENCE [LARGE SCALE GENOMIC DNA]</scope>
    <source>
        <strain evidence="1 2">RABM</strain>
    </source>
</reference>
<comment type="caution">
    <text evidence="1">The sequence shown here is derived from an EMBL/GenBank/DDBJ whole genome shotgun (WGS) entry which is preliminary data.</text>
</comment>
<sequence>MDPPVYRQPVELFCFSYDECRTLRHDTFSLKYYYPAMPGADLSYGFEKRIERDETVDEHLDGFLLSLCEYERTQGCAHTSVDILTWRGILTRFLCTPYDRHTSWAVHIVRFQVKFIEDCHVPPPPLTMYEALMCFWGHKFEVNVALYNQKDLFCIFVLFIFTDMVKVLSTLPDTWDKCSREQIEQRNENVVNNNVQYCAAVRTKLDEVTLLIAGEVDCAWDVKPSPPENPIPLYVELKTTFANRSVFERVPRVIVGFRTEDGRLIDIEMYETHTLLSRARRSRDGTRALAWTAALLRFLRKNCIDDVSNETISAPSTAWTLSYTPGDTFVRLERVKKQCFLHPHFVSHRMQSVSGETIKSSEISS</sequence>
<name>A0ACB7C917_9ASCO</name>
<organism evidence="1 2">
    <name type="scientific">Pneumocystis oryctolagi</name>
    <dbReference type="NCBI Taxonomy" id="42067"/>
    <lineage>
        <taxon>Eukaryota</taxon>
        <taxon>Fungi</taxon>
        <taxon>Dikarya</taxon>
        <taxon>Ascomycota</taxon>
        <taxon>Taphrinomycotina</taxon>
        <taxon>Pneumocystomycetes</taxon>
        <taxon>Pneumocystaceae</taxon>
        <taxon>Pneumocystis</taxon>
    </lineage>
</organism>